<accession>A0A9D5CEL6</accession>
<comment type="caution">
    <text evidence="2">The sequence shown here is derived from an EMBL/GenBank/DDBJ whole genome shotgun (WGS) entry which is preliminary data.</text>
</comment>
<organism evidence="2 3">
    <name type="scientific">Dioscorea zingiberensis</name>
    <dbReference type="NCBI Taxonomy" id="325984"/>
    <lineage>
        <taxon>Eukaryota</taxon>
        <taxon>Viridiplantae</taxon>
        <taxon>Streptophyta</taxon>
        <taxon>Embryophyta</taxon>
        <taxon>Tracheophyta</taxon>
        <taxon>Spermatophyta</taxon>
        <taxon>Magnoliopsida</taxon>
        <taxon>Liliopsida</taxon>
        <taxon>Dioscoreales</taxon>
        <taxon>Dioscoreaceae</taxon>
        <taxon>Dioscorea</taxon>
    </lineage>
</organism>
<dbReference type="Proteomes" id="UP001085076">
    <property type="component" value="Miscellaneous, Linkage group lg05"/>
</dbReference>
<protein>
    <submittedName>
        <fullName evidence="2">Uncharacterized protein</fullName>
    </submittedName>
</protein>
<evidence type="ECO:0000256" key="1">
    <source>
        <dbReference type="SAM" id="MobiDB-lite"/>
    </source>
</evidence>
<dbReference type="EMBL" id="JAGGNH010000005">
    <property type="protein sequence ID" value="KAJ0971405.1"/>
    <property type="molecule type" value="Genomic_DNA"/>
</dbReference>
<feature type="region of interest" description="Disordered" evidence="1">
    <location>
        <begin position="66"/>
        <end position="94"/>
    </location>
</feature>
<gene>
    <name evidence="2" type="ORF">J5N97_019364</name>
</gene>
<proteinExistence type="predicted"/>
<sequence length="194" mass="21578">MSAGIALAYLFKPKVYRAPSLCRDLDRRNYLDLNDSRDNFNVGSTSSDLGSELFSNDYRFDRLPPTSPSTISISSSQTHNSQDTRTKKKGKKRVHGGDFEIMRNVASKLDRVAVAIEDHNPVNIATKLSEACMKLTELGYSELDVAKVYAYYGADEAKTSAFLGAPVIIRQYMVEDIVPCIPILSNVELKMRAS</sequence>
<reference evidence="2" key="2">
    <citation type="journal article" date="2022" name="Hortic Res">
        <title>The genome of Dioscorea zingiberensis sheds light on the biosynthesis, origin and evolution of the medicinally important diosgenin saponins.</title>
        <authorList>
            <person name="Li Y."/>
            <person name="Tan C."/>
            <person name="Li Z."/>
            <person name="Guo J."/>
            <person name="Li S."/>
            <person name="Chen X."/>
            <person name="Wang C."/>
            <person name="Dai X."/>
            <person name="Yang H."/>
            <person name="Song W."/>
            <person name="Hou L."/>
            <person name="Xu J."/>
            <person name="Tong Z."/>
            <person name="Xu A."/>
            <person name="Yuan X."/>
            <person name="Wang W."/>
            <person name="Yang Q."/>
            <person name="Chen L."/>
            <person name="Sun Z."/>
            <person name="Wang K."/>
            <person name="Pan B."/>
            <person name="Chen J."/>
            <person name="Bao Y."/>
            <person name="Liu F."/>
            <person name="Qi X."/>
            <person name="Gang D.R."/>
            <person name="Wen J."/>
            <person name="Li J."/>
        </authorList>
    </citation>
    <scope>NUCLEOTIDE SEQUENCE</scope>
    <source>
        <strain evidence="2">Dzin_1.0</strain>
    </source>
</reference>
<keyword evidence="3" id="KW-1185">Reference proteome</keyword>
<name>A0A9D5CEL6_9LILI</name>
<evidence type="ECO:0000313" key="2">
    <source>
        <dbReference type="EMBL" id="KAJ0971405.1"/>
    </source>
</evidence>
<reference evidence="2" key="1">
    <citation type="submission" date="2021-03" db="EMBL/GenBank/DDBJ databases">
        <authorList>
            <person name="Li Z."/>
            <person name="Yang C."/>
        </authorList>
    </citation>
    <scope>NUCLEOTIDE SEQUENCE</scope>
    <source>
        <strain evidence="2">Dzin_1.0</strain>
        <tissue evidence="2">Leaf</tissue>
    </source>
</reference>
<evidence type="ECO:0000313" key="3">
    <source>
        <dbReference type="Proteomes" id="UP001085076"/>
    </source>
</evidence>
<dbReference type="AlphaFoldDB" id="A0A9D5CEL6"/>